<accession>A0A4D4MZY2</accession>
<dbReference type="InterPro" id="IPR006669">
    <property type="entry name" value="MgtE_transporter"/>
</dbReference>
<dbReference type="GO" id="GO:0015095">
    <property type="term" value="F:magnesium ion transmembrane transporter activity"/>
    <property type="evidence" value="ECO:0007669"/>
    <property type="project" value="InterPro"/>
</dbReference>
<organism evidence="5 6">
    <name type="scientific">Streptomyces avermitilis</name>
    <dbReference type="NCBI Taxonomy" id="33903"/>
    <lineage>
        <taxon>Bacteria</taxon>
        <taxon>Bacillati</taxon>
        <taxon>Actinomycetota</taxon>
        <taxon>Actinomycetes</taxon>
        <taxon>Kitasatosporales</taxon>
        <taxon>Streptomycetaceae</taxon>
        <taxon>Streptomyces</taxon>
    </lineage>
</organism>
<dbReference type="EMBL" id="BJHY01000001">
    <property type="protein sequence ID" value="GDY76879.1"/>
    <property type="molecule type" value="Genomic_DNA"/>
</dbReference>
<keyword evidence="3" id="KW-0812">Transmembrane</keyword>
<dbReference type="InterPro" id="IPR000644">
    <property type="entry name" value="CBS_dom"/>
</dbReference>
<dbReference type="GO" id="GO:0016020">
    <property type="term" value="C:membrane"/>
    <property type="evidence" value="ECO:0007669"/>
    <property type="project" value="InterPro"/>
</dbReference>
<reference evidence="5 6" key="1">
    <citation type="submission" date="2019-04" db="EMBL/GenBank/DDBJ databases">
        <title>Draft genome sequences of Streptomyces avermitilis ATCC 31267.</title>
        <authorList>
            <person name="Komaki H."/>
            <person name="Tamura T."/>
            <person name="Hosoyama A."/>
        </authorList>
    </citation>
    <scope>NUCLEOTIDE SEQUENCE [LARGE SCALE GENOMIC DNA]</scope>
    <source>
        <strain evidence="5 6">ATCC 31267</strain>
    </source>
</reference>
<keyword evidence="3" id="KW-1133">Transmembrane helix</keyword>
<dbReference type="InterPro" id="IPR006668">
    <property type="entry name" value="Mg_transptr_MgtE_intracell_dom"/>
</dbReference>
<dbReference type="Gene3D" id="1.25.60.10">
    <property type="entry name" value="MgtE N-terminal domain-like"/>
    <property type="match status" value="1"/>
</dbReference>
<evidence type="ECO:0000259" key="4">
    <source>
        <dbReference type="PROSITE" id="PS51371"/>
    </source>
</evidence>
<dbReference type="SMART" id="SM00924">
    <property type="entry name" value="MgtE_N"/>
    <property type="match status" value="1"/>
</dbReference>
<evidence type="ECO:0000313" key="6">
    <source>
        <dbReference type="Proteomes" id="UP000299211"/>
    </source>
</evidence>
<feature type="transmembrane region" description="Helical" evidence="3">
    <location>
        <begin position="517"/>
        <end position="537"/>
    </location>
</feature>
<dbReference type="Gene3D" id="3.10.580.10">
    <property type="entry name" value="CBS-domain"/>
    <property type="match status" value="1"/>
</dbReference>
<protein>
    <recommendedName>
        <fullName evidence="4">CBS domain-containing protein</fullName>
    </recommendedName>
</protein>
<dbReference type="SUPFAM" id="SSF50346">
    <property type="entry name" value="PRC-barrel domain"/>
    <property type="match status" value="1"/>
</dbReference>
<keyword evidence="1" id="KW-0129">CBS domain</keyword>
<keyword evidence="3" id="KW-0472">Membrane</keyword>
<gene>
    <name evidence="5" type="ORF">SAV31267_063640</name>
</gene>
<dbReference type="SUPFAM" id="SSF158791">
    <property type="entry name" value="MgtE N-terminal domain-like"/>
    <property type="match status" value="1"/>
</dbReference>
<dbReference type="Pfam" id="PF00571">
    <property type="entry name" value="CBS"/>
    <property type="match status" value="1"/>
</dbReference>
<dbReference type="SUPFAM" id="SSF54631">
    <property type="entry name" value="CBS-domain pair"/>
    <property type="match status" value="1"/>
</dbReference>
<name>A0A4D4MZY2_STRAX</name>
<feature type="transmembrane region" description="Helical" evidence="3">
    <location>
        <begin position="488"/>
        <end position="505"/>
    </location>
</feature>
<dbReference type="STRING" id="33903.AQJ43_01565"/>
<dbReference type="Pfam" id="PF06210">
    <property type="entry name" value="DUF1003"/>
    <property type="match status" value="1"/>
</dbReference>
<dbReference type="InterPro" id="IPR011033">
    <property type="entry name" value="PRC_barrel-like_sf"/>
</dbReference>
<dbReference type="CDD" id="cd04606">
    <property type="entry name" value="CBS_pair_Mg_transporter"/>
    <property type="match status" value="1"/>
</dbReference>
<dbReference type="InterPro" id="IPR010406">
    <property type="entry name" value="DUF1003"/>
</dbReference>
<dbReference type="InterPro" id="IPR038076">
    <property type="entry name" value="MgtE_N_sf"/>
</dbReference>
<dbReference type="Proteomes" id="UP000299211">
    <property type="component" value="Unassembled WGS sequence"/>
</dbReference>
<feature type="domain" description="CBS" evidence="4">
    <location>
        <begin position="354"/>
        <end position="412"/>
    </location>
</feature>
<feature type="compositionally biased region" description="Basic and acidic residues" evidence="2">
    <location>
        <begin position="429"/>
        <end position="439"/>
    </location>
</feature>
<dbReference type="InterPro" id="IPR046342">
    <property type="entry name" value="CBS_dom_sf"/>
</dbReference>
<evidence type="ECO:0000256" key="3">
    <source>
        <dbReference type="SAM" id="Phobius"/>
    </source>
</evidence>
<evidence type="ECO:0000256" key="2">
    <source>
        <dbReference type="SAM" id="MobiDB-lite"/>
    </source>
</evidence>
<dbReference type="AlphaFoldDB" id="A0A4D4MZY2"/>
<comment type="caution">
    <text evidence="5">The sequence shown here is derived from an EMBL/GenBank/DDBJ whole genome shotgun (WGS) entry which is preliminary data.</text>
</comment>
<proteinExistence type="predicted"/>
<evidence type="ECO:0000313" key="5">
    <source>
        <dbReference type="EMBL" id="GDY76879.1"/>
    </source>
</evidence>
<sequence length="626" mass="70163">MAGAPRIFVSHLSGVPVFDPNGDQVGRVRDLVAMLRVGRRPPRLLGLVVELSTRRRIFLPMTRVTGIESGQVITTGVLNVRRFEQRPTERLVFGELLDRRVRLVETGEEVTVLDVAVQQLPARREWEIDRVFVRKGRSGAFRRTKGETLTVEWSAVTGFSLEEDGQGAESLLATFEQLRAADLANVMHHLSPKRRGEVALALDDDRLADVLEELPEDDQIEILSKLKEERAADVLEAMDPDDAADLLGELPEEDVERLLTLMRPDEAADVRRLMAYEERTAGGLMTTEPIVLRPDATVADALARVRNADLSPALAAQVYVCRPPDETPTGKYLGTAHFQRLLRDPPYTLVSSILDDDLQPLAPDAALPVVAGFFATYDMVAAPVVDESGSLLGAVTVDDVLDHMLPEDWRETEFHLDDGPGADGSEAPHGPEREIRERTASGATAATRPRTRLDQPKPQRRRLLPEWDPEAFGRLSERIARFLGTGRFIVWMTVVIILWVVWNVAAPGEWRFDTYPFIFLTLMLSLQASYAAPLILLAQNRQADRDRVNLEQDRKQNERSIADTEYLTREIAALRIGLGEVATRDWIRSELQDLVKELEERYTDGHGDGRVVFPAERAHGRDVDDR</sequence>
<dbReference type="PROSITE" id="PS51371">
    <property type="entry name" value="CBS"/>
    <property type="match status" value="1"/>
</dbReference>
<dbReference type="Pfam" id="PF03448">
    <property type="entry name" value="MgtE_N"/>
    <property type="match status" value="1"/>
</dbReference>
<evidence type="ECO:0000256" key="1">
    <source>
        <dbReference type="PROSITE-ProRule" id="PRU00703"/>
    </source>
</evidence>
<feature type="region of interest" description="Disordered" evidence="2">
    <location>
        <begin position="413"/>
        <end position="460"/>
    </location>
</feature>
<dbReference type="InterPro" id="IPR058838">
    <property type="entry name" value="SH3_actinomycetes"/>
</dbReference>
<dbReference type="Pfam" id="PF26205">
    <property type="entry name" value="SH3_actinomycetes"/>
    <property type="match status" value="1"/>
</dbReference>
<dbReference type="PANTHER" id="PTHR43773">
    <property type="entry name" value="MAGNESIUM TRANSPORTER MGTE"/>
    <property type="match status" value="1"/>
</dbReference>
<dbReference type="PANTHER" id="PTHR43773:SF1">
    <property type="entry name" value="MAGNESIUM TRANSPORTER MGTE"/>
    <property type="match status" value="1"/>
</dbReference>